<name>Q8MZ94_DROME</name>
<dbReference type="IntAct" id="Q8MZ94">
    <property type="interactions" value="1"/>
</dbReference>
<reference evidence="1" key="1">
    <citation type="submission" date="2002-05" db="EMBL/GenBank/DDBJ databases">
        <authorList>
            <person name="Stapleton M."/>
            <person name="Brokstein P."/>
            <person name="Hong L."/>
            <person name="Agbayani A."/>
            <person name="Carlson J."/>
            <person name="Champe M."/>
            <person name="Chavez C."/>
            <person name="Dorsett V."/>
            <person name="Dresnek D."/>
            <person name="Farfan D."/>
            <person name="Frise E."/>
            <person name="George R."/>
            <person name="Gonzalez M."/>
            <person name="Guarin H."/>
            <person name="Kronmiller B."/>
            <person name="Li P."/>
            <person name="Liao G."/>
            <person name="Miranda A."/>
            <person name="Mungall C.J."/>
            <person name="Nunoo J."/>
            <person name="Pacleb J."/>
            <person name="Paragas V."/>
            <person name="Park S."/>
            <person name="Patel S."/>
            <person name="Phouanenavong S."/>
            <person name="Wan K."/>
            <person name="Yu C."/>
            <person name="Lewis S.E."/>
            <person name="Rubin G.M."/>
            <person name="Celniker S."/>
        </authorList>
    </citation>
    <scope>NUCLEOTIDE SEQUENCE</scope>
</reference>
<dbReference type="UCSC" id="CG32252-RA">
    <property type="organism name" value="d. melanogaster"/>
</dbReference>
<proteinExistence type="evidence at transcript level"/>
<dbReference type="AlphaFoldDB" id="Q8MZ94"/>
<evidence type="ECO:0000313" key="1">
    <source>
        <dbReference type="EMBL" id="AAM29300.1"/>
    </source>
</evidence>
<dbReference type="EMBL" id="AY113295">
    <property type="protein sequence ID" value="AAM29300.1"/>
    <property type="molecule type" value="mRNA"/>
</dbReference>
<organism evidence="1">
    <name type="scientific">Drosophila melanogaster</name>
    <name type="common">Fruit fly</name>
    <dbReference type="NCBI Taxonomy" id="7227"/>
    <lineage>
        <taxon>Eukaryota</taxon>
        <taxon>Metazoa</taxon>
        <taxon>Ecdysozoa</taxon>
        <taxon>Arthropoda</taxon>
        <taxon>Hexapoda</taxon>
        <taxon>Insecta</taxon>
        <taxon>Pterygota</taxon>
        <taxon>Neoptera</taxon>
        <taxon>Endopterygota</taxon>
        <taxon>Diptera</taxon>
        <taxon>Brachycera</taxon>
        <taxon>Muscomorpha</taxon>
        <taxon>Ephydroidea</taxon>
        <taxon>Drosophilidae</taxon>
        <taxon>Drosophila</taxon>
        <taxon>Sophophora</taxon>
    </lineage>
</organism>
<protein>
    <submittedName>
        <fullName evidence="1">AT23419p</fullName>
    </submittedName>
</protein>
<sequence>MWVLPGVTTTVWMGTCRGMSKTGFKLEKKKSAHGDIAGIVGHHQVVGGTSQSRHPARNVFGAQTAAVDAVHVHRVRGVIQSTECNVTCV</sequence>
<accession>Q8MZ94</accession>